<organism evidence="2 3">
    <name type="scientific">Kipferlia bialata</name>
    <dbReference type="NCBI Taxonomy" id="797122"/>
    <lineage>
        <taxon>Eukaryota</taxon>
        <taxon>Metamonada</taxon>
        <taxon>Carpediemonas-like organisms</taxon>
        <taxon>Kipferlia</taxon>
    </lineage>
</organism>
<feature type="region of interest" description="Disordered" evidence="1">
    <location>
        <begin position="66"/>
        <end position="116"/>
    </location>
</feature>
<evidence type="ECO:0000313" key="2">
    <source>
        <dbReference type="EMBL" id="GIQ86830.1"/>
    </source>
</evidence>
<feature type="compositionally biased region" description="Low complexity" evidence="1">
    <location>
        <begin position="87"/>
        <end position="102"/>
    </location>
</feature>
<protein>
    <submittedName>
        <fullName evidence="2">Uncharacterized protein</fullName>
    </submittedName>
</protein>
<sequence>MSAPIMSPMVLCARPPVVPQQAPPSSKPCSAASVSTVASYATSTASYTQGHAPSSPYARRNTIRKRPTFSSGGASILATAGSTNMGPLSSRTLPSRLTTSRTVCGKNPAPVLHQPGSSSIDDSLVVYMDNLPPACHFHRPITRPTGQPCPSSHDPSVSVREACQWVRDALSPYGGASHVNMMHVEGQEEGAEVHVYCFATLRSRQGLMRLMADYTRGVHGREREGVEAGHSLGGVRVYMKHVWLEYVRLYQRLLRAQDSIVRGD</sequence>
<accession>A0A9K3D3B3</accession>
<reference evidence="2 3" key="1">
    <citation type="journal article" date="2018" name="PLoS ONE">
        <title>The draft genome of Kipferlia bialata reveals reductive genome evolution in fornicate parasites.</title>
        <authorList>
            <person name="Tanifuji G."/>
            <person name="Takabayashi S."/>
            <person name="Kume K."/>
            <person name="Takagi M."/>
            <person name="Nakayama T."/>
            <person name="Kamikawa R."/>
            <person name="Inagaki Y."/>
            <person name="Hashimoto T."/>
        </authorList>
    </citation>
    <scope>NUCLEOTIDE SEQUENCE [LARGE SCALE GENOMIC DNA]</scope>
    <source>
        <strain evidence="2">NY0173</strain>
    </source>
</reference>
<evidence type="ECO:0000313" key="3">
    <source>
        <dbReference type="Proteomes" id="UP000265618"/>
    </source>
</evidence>
<dbReference type="Proteomes" id="UP000265618">
    <property type="component" value="Unassembled WGS sequence"/>
</dbReference>
<dbReference type="AlphaFoldDB" id="A0A9K3D3B3"/>
<evidence type="ECO:0000256" key="1">
    <source>
        <dbReference type="SAM" id="MobiDB-lite"/>
    </source>
</evidence>
<keyword evidence="3" id="KW-1185">Reference proteome</keyword>
<name>A0A9K3D3B3_9EUKA</name>
<proteinExistence type="predicted"/>
<gene>
    <name evidence="2" type="ORF">KIPB_008757</name>
</gene>
<comment type="caution">
    <text evidence="2">The sequence shown here is derived from an EMBL/GenBank/DDBJ whole genome shotgun (WGS) entry which is preliminary data.</text>
</comment>
<dbReference type="EMBL" id="BDIP01002788">
    <property type="protein sequence ID" value="GIQ86830.1"/>
    <property type="molecule type" value="Genomic_DNA"/>
</dbReference>